<dbReference type="PhylomeDB" id="Q2RXM6"/>
<evidence type="ECO:0000259" key="10">
    <source>
        <dbReference type="Pfam" id="PF00662"/>
    </source>
</evidence>
<keyword evidence="3 7" id="KW-0812">Transmembrane</keyword>
<keyword evidence="5 11" id="KW-0560">Oxidoreductase</keyword>
<dbReference type="Pfam" id="PF00361">
    <property type="entry name" value="Proton_antipo_M"/>
    <property type="match status" value="1"/>
</dbReference>
<feature type="transmembrane region" description="Helical" evidence="8">
    <location>
        <begin position="364"/>
        <end position="382"/>
    </location>
</feature>
<feature type="transmembrane region" description="Helical" evidence="8">
    <location>
        <begin position="432"/>
        <end position="455"/>
    </location>
</feature>
<dbReference type="STRING" id="269796.Rru_A0314"/>
<dbReference type="InterPro" id="IPR052175">
    <property type="entry name" value="ComplexI-like_HydComp"/>
</dbReference>
<dbReference type="InterPro" id="IPR001750">
    <property type="entry name" value="ND/Mrp_TM"/>
</dbReference>
<dbReference type="GO" id="GO:0016491">
    <property type="term" value="F:oxidoreductase activity"/>
    <property type="evidence" value="ECO:0007669"/>
    <property type="project" value="UniProtKB-KW"/>
</dbReference>
<organism evidence="11 12">
    <name type="scientific">Rhodospirillum rubrum (strain ATCC 11170 / ATH 1.1.1 / DSM 467 / LMG 4362 / NCIMB 8255 / S1)</name>
    <dbReference type="NCBI Taxonomy" id="269796"/>
    <lineage>
        <taxon>Bacteria</taxon>
        <taxon>Pseudomonadati</taxon>
        <taxon>Pseudomonadota</taxon>
        <taxon>Alphaproteobacteria</taxon>
        <taxon>Rhodospirillales</taxon>
        <taxon>Rhodospirillaceae</taxon>
        <taxon>Rhodospirillum</taxon>
    </lineage>
</organism>
<evidence type="ECO:0000256" key="1">
    <source>
        <dbReference type="ARBA" id="ARBA00004651"/>
    </source>
</evidence>
<evidence type="ECO:0000256" key="3">
    <source>
        <dbReference type="ARBA" id="ARBA00022692"/>
    </source>
</evidence>
<evidence type="ECO:0000256" key="2">
    <source>
        <dbReference type="ARBA" id="ARBA00022475"/>
    </source>
</evidence>
<dbReference type="RefSeq" id="WP_011388067.1">
    <property type="nucleotide sequence ID" value="NC_007643.1"/>
</dbReference>
<dbReference type="PANTHER" id="PTHR42682">
    <property type="entry name" value="HYDROGENASE-4 COMPONENT F"/>
    <property type="match status" value="1"/>
</dbReference>
<name>Q2RXM6_RHORT</name>
<feature type="transmembrane region" description="Helical" evidence="8">
    <location>
        <begin position="476"/>
        <end position="499"/>
    </location>
</feature>
<feature type="transmembrane region" description="Helical" evidence="8">
    <location>
        <begin position="231"/>
        <end position="253"/>
    </location>
</feature>
<dbReference type="Pfam" id="PF00662">
    <property type="entry name" value="Proton_antipo_N"/>
    <property type="match status" value="1"/>
</dbReference>
<comment type="subcellular location">
    <subcellularLocation>
        <location evidence="1">Cell membrane</location>
        <topology evidence="1">Multi-pass membrane protein</topology>
    </subcellularLocation>
    <subcellularLocation>
        <location evidence="7">Membrane</location>
        <topology evidence="7">Multi-pass membrane protein</topology>
    </subcellularLocation>
</comment>
<dbReference type="PANTHER" id="PTHR42682:SF4">
    <property type="entry name" value="NADH-UBIQUINONE_PLASTOQUINONE"/>
    <property type="match status" value="1"/>
</dbReference>
<evidence type="ECO:0000256" key="4">
    <source>
        <dbReference type="ARBA" id="ARBA00022989"/>
    </source>
</evidence>
<feature type="transmembrane region" description="Helical" evidence="8">
    <location>
        <begin position="91"/>
        <end position="117"/>
    </location>
</feature>
<reference evidence="11 12" key="1">
    <citation type="journal article" date="2011" name="Stand. Genomic Sci.">
        <title>Complete genome sequence of Rhodospirillum rubrum type strain (S1).</title>
        <authorList>
            <person name="Munk A.C."/>
            <person name="Copeland A."/>
            <person name="Lucas S."/>
            <person name="Lapidus A."/>
            <person name="Del Rio T.G."/>
            <person name="Barry K."/>
            <person name="Detter J.C."/>
            <person name="Hammon N."/>
            <person name="Israni S."/>
            <person name="Pitluck S."/>
            <person name="Brettin T."/>
            <person name="Bruce D."/>
            <person name="Han C."/>
            <person name="Tapia R."/>
            <person name="Gilna P."/>
            <person name="Schmutz J."/>
            <person name="Larimer F."/>
            <person name="Land M."/>
            <person name="Kyrpides N.C."/>
            <person name="Mavromatis K."/>
            <person name="Richardson P."/>
            <person name="Rohde M."/>
            <person name="Goker M."/>
            <person name="Klenk H.P."/>
            <person name="Zhang Y."/>
            <person name="Roberts G.P."/>
            <person name="Reslewic S."/>
            <person name="Schwartz D.C."/>
        </authorList>
    </citation>
    <scope>NUCLEOTIDE SEQUENCE [LARGE SCALE GENOMIC DNA]</scope>
    <source>
        <strain evidence="12">ATCC 11170 / ATH 1.1.1 / DSM 467 / LMG 4362 / NCIMB 8255 / S1</strain>
    </source>
</reference>
<evidence type="ECO:0000256" key="6">
    <source>
        <dbReference type="ARBA" id="ARBA00023136"/>
    </source>
</evidence>
<evidence type="ECO:0000256" key="7">
    <source>
        <dbReference type="RuleBase" id="RU000320"/>
    </source>
</evidence>
<evidence type="ECO:0000313" key="11">
    <source>
        <dbReference type="EMBL" id="ABC21119.1"/>
    </source>
</evidence>
<keyword evidence="12" id="KW-1185">Reference proteome</keyword>
<keyword evidence="4 8" id="KW-1133">Transmembrane helix</keyword>
<sequence>MLDDVVTRVLPAGGAAVPGSGHGPGAVPRWNGAGHRPASPRAGANGVIFLASLIFSGLALAGAIAAILAVFPGPWTLGLGRLPWLASDQALFGLALDPLSCLMLVVITLCGFLVVLYSGGYMSLGNVEHPSDANLARYYFFVCLFITAMVGLVSSPNYFQLFLFWELTTLCSWGLISFYGDAEALKSAYKALLITHGAGLFLAAAVVLIYVETGSFAFDAINLLTPGLKSLVIAFMGIAALAKAAQFPFFTWLPTAMAAPTPASSYLHAAAMVKAGIYLLARLALSVDAFPPELGLALSVIAIVTMCLAVVLYFPQDDLKRLLAFSTIANLGYMVLGIAMGAMGSRTALEGGMLHLVGHSFTKSLLFLAVGAISYATGTRKIGLLSGLGRKMPVTALAFVLGAMAISGMPPFNMFWSKYLIVSGAIELSSTWGWTLAVLTLAESVAGFAWFLHIVHKVFFGPVSPTAENARDPGAAMLIPLIVLMAFSVLSTVFALPMIQQSFGG</sequence>
<evidence type="ECO:0000256" key="8">
    <source>
        <dbReference type="SAM" id="Phobius"/>
    </source>
</evidence>
<feature type="domain" description="NADH-Ubiquinone oxidoreductase (complex I) chain 5 N-terminal" evidence="10">
    <location>
        <begin position="89"/>
        <end position="139"/>
    </location>
</feature>
<dbReference type="KEGG" id="rru:Rru_A0314"/>
<evidence type="ECO:0000313" key="12">
    <source>
        <dbReference type="Proteomes" id="UP000001929"/>
    </source>
</evidence>
<dbReference type="Proteomes" id="UP000001929">
    <property type="component" value="Chromosome"/>
</dbReference>
<protein>
    <submittedName>
        <fullName evidence="11">NADH dehydrogenase (Quinone)</fullName>
        <ecNumber evidence="11">1.6.99.5</ecNumber>
    </submittedName>
</protein>
<feature type="domain" description="NADH:quinone oxidoreductase/Mrp antiporter transmembrane" evidence="9">
    <location>
        <begin position="155"/>
        <end position="439"/>
    </location>
</feature>
<dbReference type="EnsemblBacteria" id="ABC21119">
    <property type="protein sequence ID" value="ABC21119"/>
    <property type="gene ID" value="Rru_A0314"/>
</dbReference>
<evidence type="ECO:0000256" key="5">
    <source>
        <dbReference type="ARBA" id="ARBA00023002"/>
    </source>
</evidence>
<dbReference type="NCBIfam" id="NF005097">
    <property type="entry name" value="PRK06525.1"/>
    <property type="match status" value="1"/>
</dbReference>
<feature type="transmembrane region" description="Helical" evidence="8">
    <location>
        <begin position="394"/>
        <end position="412"/>
    </location>
</feature>
<keyword evidence="2" id="KW-1003">Cell membrane</keyword>
<feature type="transmembrane region" description="Helical" evidence="8">
    <location>
        <begin position="161"/>
        <end position="179"/>
    </location>
</feature>
<feature type="transmembrane region" description="Helical" evidence="8">
    <location>
        <begin position="265"/>
        <end position="284"/>
    </location>
</feature>
<feature type="transmembrane region" description="Helical" evidence="8">
    <location>
        <begin position="138"/>
        <end position="155"/>
    </location>
</feature>
<feature type="transmembrane region" description="Helical" evidence="8">
    <location>
        <begin position="296"/>
        <end position="315"/>
    </location>
</feature>
<feature type="transmembrane region" description="Helical" evidence="8">
    <location>
        <begin position="322"/>
        <end position="344"/>
    </location>
</feature>
<dbReference type="AlphaFoldDB" id="Q2RXM6"/>
<gene>
    <name evidence="11" type="ordered locus">Rru_A0314</name>
</gene>
<accession>Q2RXM6</accession>
<keyword evidence="6 8" id="KW-0472">Membrane</keyword>
<feature type="transmembrane region" description="Helical" evidence="8">
    <location>
        <begin position="191"/>
        <end position="211"/>
    </location>
</feature>
<dbReference type="eggNOG" id="COG1009">
    <property type="taxonomic scope" value="Bacteria"/>
</dbReference>
<dbReference type="EC" id="1.6.99.5" evidence="11"/>
<proteinExistence type="predicted"/>
<dbReference type="PATRIC" id="fig|269796.9.peg.370"/>
<dbReference type="GO" id="GO:0005886">
    <property type="term" value="C:plasma membrane"/>
    <property type="evidence" value="ECO:0007669"/>
    <property type="project" value="UniProtKB-SubCell"/>
</dbReference>
<feature type="transmembrane region" description="Helical" evidence="8">
    <location>
        <begin position="46"/>
        <end position="71"/>
    </location>
</feature>
<dbReference type="EMBL" id="CP000230">
    <property type="protein sequence ID" value="ABC21119.1"/>
    <property type="molecule type" value="Genomic_DNA"/>
</dbReference>
<dbReference type="PRINTS" id="PR01434">
    <property type="entry name" value="NADHDHGNASE5"/>
</dbReference>
<evidence type="ECO:0000259" key="9">
    <source>
        <dbReference type="Pfam" id="PF00361"/>
    </source>
</evidence>
<dbReference type="InterPro" id="IPR001516">
    <property type="entry name" value="Proton_antipo_N"/>
</dbReference>
<dbReference type="HOGENOM" id="CLU_007100_0_1_5"/>